<accession>A0A1H2Q5M2</accession>
<evidence type="ECO:0000313" key="3">
    <source>
        <dbReference type="Proteomes" id="UP000182771"/>
    </source>
</evidence>
<dbReference type="GeneID" id="85018078"/>
<dbReference type="Proteomes" id="UP000182771">
    <property type="component" value="Unassembled WGS sequence"/>
</dbReference>
<organism evidence="2 3">
    <name type="scientific">Capnocytophaga granulosa</name>
    <dbReference type="NCBI Taxonomy" id="45242"/>
    <lineage>
        <taxon>Bacteria</taxon>
        <taxon>Pseudomonadati</taxon>
        <taxon>Bacteroidota</taxon>
        <taxon>Flavobacteriia</taxon>
        <taxon>Flavobacteriales</taxon>
        <taxon>Flavobacteriaceae</taxon>
        <taxon>Capnocytophaga</taxon>
    </lineage>
</organism>
<dbReference type="EMBL" id="FNND01000001">
    <property type="protein sequence ID" value="SDW02350.1"/>
    <property type="molecule type" value="Genomic_DNA"/>
</dbReference>
<evidence type="ECO:0000256" key="1">
    <source>
        <dbReference type="SAM" id="MobiDB-lite"/>
    </source>
</evidence>
<comment type="caution">
    <text evidence="2">The sequence shown here is derived from an EMBL/GenBank/DDBJ whole genome shotgun (WGS) entry which is preliminary data.</text>
</comment>
<keyword evidence="3" id="KW-1185">Reference proteome</keyword>
<reference evidence="2 3" key="1">
    <citation type="submission" date="2016-10" db="EMBL/GenBank/DDBJ databases">
        <authorList>
            <person name="Varghese N."/>
            <person name="Submissions S."/>
        </authorList>
    </citation>
    <scope>NUCLEOTIDE SEQUENCE [LARGE SCALE GENOMIC DNA]</scope>
    <source>
        <strain evidence="2 3">DSM 11449</strain>
    </source>
</reference>
<name>A0A1H2Q5M2_9FLAO</name>
<dbReference type="OrthoDB" id="1150286at2"/>
<feature type="compositionally biased region" description="Basic and acidic residues" evidence="1">
    <location>
        <begin position="217"/>
        <end position="226"/>
    </location>
</feature>
<feature type="region of interest" description="Disordered" evidence="1">
    <location>
        <begin position="213"/>
        <end position="233"/>
    </location>
</feature>
<proteinExistence type="predicted"/>
<protein>
    <submittedName>
        <fullName evidence="2">Uncharacterized protein</fullName>
    </submittedName>
</protein>
<dbReference type="AlphaFoldDB" id="A0A1H2Q5M2"/>
<gene>
    <name evidence="2" type="ORF">SAMN05444420_10145</name>
</gene>
<sequence>MKAPTIKHEDYAVIADFIAVSFERDLASFSQIYKTMNAEYLESFKKAISKLKNNDSTNAIVVKQKETTAKLYKQADELRRSITFLKDYTERSGLDTSLLKVIVTKINGKNIAGVVKAVRDAIPYYSDNMERIADMPEGFLEKVVEQTKQLDALNIQQNTLMNERKHHTQANKEMYQLIKKYIGDIAKAGKLIFRGQKKEEEYVISKIVARAKTNKQSRMEQGREEIPNPLYEN</sequence>
<evidence type="ECO:0000313" key="2">
    <source>
        <dbReference type="EMBL" id="SDW02350.1"/>
    </source>
</evidence>
<dbReference type="RefSeq" id="WP_009641593.1">
    <property type="nucleotide sequence ID" value="NZ_CAJPRD010000061.1"/>
</dbReference>